<proteinExistence type="predicted"/>
<evidence type="ECO:0000313" key="2">
    <source>
        <dbReference type="EMBL" id="MBI9115567.1"/>
    </source>
</evidence>
<evidence type="ECO:0000313" key="3">
    <source>
        <dbReference type="Proteomes" id="UP000602087"/>
    </source>
</evidence>
<dbReference type="AlphaFoldDB" id="A0A934IBY0"/>
<dbReference type="GO" id="GO:0016810">
    <property type="term" value="F:hydrolase activity, acting on carbon-nitrogen (but not peptide) bonds"/>
    <property type="evidence" value="ECO:0007669"/>
    <property type="project" value="InterPro"/>
</dbReference>
<organism evidence="2 3">
    <name type="scientific">Sanguibacter suaedae</name>
    <dbReference type="NCBI Taxonomy" id="2795737"/>
    <lineage>
        <taxon>Bacteria</taxon>
        <taxon>Bacillati</taxon>
        <taxon>Actinomycetota</taxon>
        <taxon>Actinomycetes</taxon>
        <taxon>Micrococcales</taxon>
        <taxon>Sanguibacteraceae</taxon>
        <taxon>Sanguibacter</taxon>
    </lineage>
</organism>
<protein>
    <submittedName>
        <fullName evidence="2">Amidohydrolase family protein</fullName>
    </submittedName>
</protein>
<dbReference type="SUPFAM" id="SSF51556">
    <property type="entry name" value="Metallo-dependent hydrolases"/>
    <property type="match status" value="1"/>
</dbReference>
<dbReference type="Pfam" id="PF01979">
    <property type="entry name" value="Amidohydro_1"/>
    <property type="match status" value="1"/>
</dbReference>
<reference evidence="2" key="1">
    <citation type="submission" date="2020-12" db="EMBL/GenBank/DDBJ databases">
        <title>Sanguibacter suaedae sp. nov., isolated from Suaeda aralocaspica.</title>
        <authorList>
            <person name="Ma Q."/>
        </authorList>
    </citation>
    <scope>NUCLEOTIDE SEQUENCE</scope>
    <source>
        <strain evidence="2">YZGR15</strain>
    </source>
</reference>
<dbReference type="EMBL" id="JAEINH010000008">
    <property type="protein sequence ID" value="MBI9115567.1"/>
    <property type="molecule type" value="Genomic_DNA"/>
</dbReference>
<evidence type="ECO:0000259" key="1">
    <source>
        <dbReference type="Pfam" id="PF01979"/>
    </source>
</evidence>
<keyword evidence="3" id="KW-1185">Reference proteome</keyword>
<dbReference type="InterPro" id="IPR051781">
    <property type="entry name" value="Metallo-dep_Hydrolase"/>
</dbReference>
<feature type="domain" description="Amidohydrolase-related" evidence="1">
    <location>
        <begin position="45"/>
        <end position="352"/>
    </location>
</feature>
<dbReference type="Gene3D" id="3.20.20.140">
    <property type="entry name" value="Metal-dependent hydrolases"/>
    <property type="match status" value="1"/>
</dbReference>
<accession>A0A934IBY0</accession>
<dbReference type="InterPro" id="IPR032466">
    <property type="entry name" value="Metal_Hydrolase"/>
</dbReference>
<comment type="caution">
    <text evidence="2">The sequence shown here is derived from an EMBL/GenBank/DDBJ whole genome shotgun (WGS) entry which is preliminary data.</text>
</comment>
<dbReference type="InterPro" id="IPR011059">
    <property type="entry name" value="Metal-dep_hydrolase_composite"/>
</dbReference>
<dbReference type="PANTHER" id="PTHR43135:SF4">
    <property type="entry name" value="AMIDOHYDROLASE-RELATED DOMAIN-CONTAINING PROTEIN"/>
    <property type="match status" value="1"/>
</dbReference>
<dbReference type="Proteomes" id="UP000602087">
    <property type="component" value="Unassembled WGS sequence"/>
</dbReference>
<gene>
    <name evidence="2" type="ORF">JAV76_11140</name>
</gene>
<dbReference type="SUPFAM" id="SSF51338">
    <property type="entry name" value="Composite domain of metallo-dependent hydrolases"/>
    <property type="match status" value="1"/>
</dbReference>
<sequence>MIHVHGTVVLGDGREVGDVWVEDGRLSLTRPSGLTADMLRIDGVALPGLVDVHCHVGLGADGAVPPEVAEAQAIADRDSGVLLVRDAGSPADTRWVDDRPDLPRLLRAGRHLARPKRYIRGYGDELSSPADLPDAVAREAARGDGWVKLVGDWIDREAGDLAPLWPGDVLAAAVARAHDEAARVTVHTFSTEAVDDLLAAGVDCIEHGTGLTADQVRVVAERGIPVTPTLLQVGQFEAIAAQADARYPRFAARMRFLHARRYAQVAAFHEAGVRILVGTDAGGTIAHGRIADECAELVAAGVPAPAVVAAASWDARSYLGHGELVEGASADLVVYDADPRSDIDVLRSPRAVLLRGVLREPGR</sequence>
<dbReference type="Gene3D" id="2.30.40.10">
    <property type="entry name" value="Urease, subunit C, domain 1"/>
    <property type="match status" value="1"/>
</dbReference>
<name>A0A934IBY0_9MICO</name>
<dbReference type="PANTHER" id="PTHR43135">
    <property type="entry name" value="ALPHA-D-RIBOSE 1-METHYLPHOSPHONATE 5-TRIPHOSPHATE DIPHOSPHATASE"/>
    <property type="match status" value="1"/>
</dbReference>
<dbReference type="InterPro" id="IPR006680">
    <property type="entry name" value="Amidohydro-rel"/>
</dbReference>